<sequence length="203" mass="23112">MNAVFAIGGKTLETGRLLLRPFMQIDLDDFYAYASVEGVGEMAGWQHHESKEKSQEILDSFIREDKVFALVDKSTGKVIGSLGVEKYEMEDKLTEFDGLLGREIGFVLSREYWGRGLMPEAVKVVTDFLFKHCNLDFLLCGYFNFNVQSKRVQEKCGFKPYRALVMDTSMGTKEAGTLNLLLNPEKDIKLNFSHPETLIFSKR</sequence>
<evidence type="ECO:0000259" key="1">
    <source>
        <dbReference type="PROSITE" id="PS51186"/>
    </source>
</evidence>
<dbReference type="InterPro" id="IPR000182">
    <property type="entry name" value="GNAT_dom"/>
</dbReference>
<comment type="caution">
    <text evidence="2">The sequence shown here is derived from an EMBL/GenBank/DDBJ whole genome shotgun (WGS) entry which is preliminary data.</text>
</comment>
<proteinExistence type="predicted"/>
<protein>
    <submittedName>
        <fullName evidence="2">GNAT family N-acetyltransferase</fullName>
    </submittedName>
</protein>
<dbReference type="EMBL" id="DVOC01000054">
    <property type="protein sequence ID" value="HIU90971.1"/>
    <property type="molecule type" value="Genomic_DNA"/>
</dbReference>
<dbReference type="PROSITE" id="PS51186">
    <property type="entry name" value="GNAT"/>
    <property type="match status" value="1"/>
</dbReference>
<dbReference type="PANTHER" id="PTHR43328:SF1">
    <property type="entry name" value="N-ACETYLTRANSFERASE DOMAIN-CONTAINING PROTEIN"/>
    <property type="match status" value="1"/>
</dbReference>
<reference evidence="2" key="1">
    <citation type="submission" date="2020-10" db="EMBL/GenBank/DDBJ databases">
        <authorList>
            <person name="Gilroy R."/>
        </authorList>
    </citation>
    <scope>NUCLEOTIDE SEQUENCE</scope>
    <source>
        <strain evidence="2">ChiHjej12B11-7776</strain>
    </source>
</reference>
<evidence type="ECO:0000313" key="3">
    <source>
        <dbReference type="Proteomes" id="UP000886852"/>
    </source>
</evidence>
<reference evidence="2" key="2">
    <citation type="journal article" date="2021" name="PeerJ">
        <title>Extensive microbial diversity within the chicken gut microbiome revealed by metagenomics and culture.</title>
        <authorList>
            <person name="Gilroy R."/>
            <person name="Ravi A."/>
            <person name="Getino M."/>
            <person name="Pursley I."/>
            <person name="Horton D.L."/>
            <person name="Alikhan N.F."/>
            <person name="Baker D."/>
            <person name="Gharbi K."/>
            <person name="Hall N."/>
            <person name="Watson M."/>
            <person name="Adriaenssens E.M."/>
            <person name="Foster-Nyarko E."/>
            <person name="Jarju S."/>
            <person name="Secka A."/>
            <person name="Antonio M."/>
            <person name="Oren A."/>
            <person name="Chaudhuri R.R."/>
            <person name="La Ragione R."/>
            <person name="Hildebrand F."/>
            <person name="Pallen M.J."/>
        </authorList>
    </citation>
    <scope>NUCLEOTIDE SEQUENCE</scope>
    <source>
        <strain evidence="2">ChiHjej12B11-7776</strain>
    </source>
</reference>
<dbReference type="PANTHER" id="PTHR43328">
    <property type="entry name" value="ACETYLTRANSFERASE-RELATED"/>
    <property type="match status" value="1"/>
</dbReference>
<name>A0A9D1SQE5_9BACT</name>
<evidence type="ECO:0000313" key="2">
    <source>
        <dbReference type="EMBL" id="HIU90971.1"/>
    </source>
</evidence>
<dbReference type="Proteomes" id="UP000886852">
    <property type="component" value="Unassembled WGS sequence"/>
</dbReference>
<dbReference type="AlphaFoldDB" id="A0A9D1SQE5"/>
<dbReference type="InterPro" id="IPR016181">
    <property type="entry name" value="Acyl_CoA_acyltransferase"/>
</dbReference>
<dbReference type="GO" id="GO:0016747">
    <property type="term" value="F:acyltransferase activity, transferring groups other than amino-acyl groups"/>
    <property type="evidence" value="ECO:0007669"/>
    <property type="project" value="InterPro"/>
</dbReference>
<gene>
    <name evidence="2" type="ORF">IAC72_03035</name>
</gene>
<accession>A0A9D1SQE5</accession>
<organism evidence="2 3">
    <name type="scientific">Candidatus Fimimonas merdipullorum</name>
    <dbReference type="NCBI Taxonomy" id="2840822"/>
    <lineage>
        <taxon>Bacteria</taxon>
        <taxon>Pseudomonadati</taxon>
        <taxon>Myxococcota</taxon>
        <taxon>Myxococcia</taxon>
        <taxon>Myxococcales</taxon>
        <taxon>Cystobacterineae</taxon>
        <taxon>Myxococcaceae</taxon>
        <taxon>Myxococcaceae incertae sedis</taxon>
        <taxon>Candidatus Fimimonas</taxon>
    </lineage>
</organism>
<dbReference type="Pfam" id="PF13302">
    <property type="entry name" value="Acetyltransf_3"/>
    <property type="match status" value="1"/>
</dbReference>
<feature type="domain" description="N-acetyltransferase" evidence="1">
    <location>
        <begin position="17"/>
        <end position="183"/>
    </location>
</feature>
<dbReference type="Gene3D" id="3.40.630.30">
    <property type="match status" value="1"/>
</dbReference>
<dbReference type="SUPFAM" id="SSF55729">
    <property type="entry name" value="Acyl-CoA N-acyltransferases (Nat)"/>
    <property type="match status" value="1"/>
</dbReference>